<dbReference type="VEuPathDB" id="FungiDB:SeMB42_g04198"/>
<dbReference type="AlphaFoldDB" id="A0A507D019"/>
<accession>A0A507D019</accession>
<organism evidence="1 2">
    <name type="scientific">Synchytrium endobioticum</name>
    <dbReference type="NCBI Taxonomy" id="286115"/>
    <lineage>
        <taxon>Eukaryota</taxon>
        <taxon>Fungi</taxon>
        <taxon>Fungi incertae sedis</taxon>
        <taxon>Chytridiomycota</taxon>
        <taxon>Chytridiomycota incertae sedis</taxon>
        <taxon>Chytridiomycetes</taxon>
        <taxon>Synchytriales</taxon>
        <taxon>Synchytriaceae</taxon>
        <taxon>Synchytrium</taxon>
    </lineage>
</organism>
<protein>
    <submittedName>
        <fullName evidence="1">Uncharacterized protein</fullName>
    </submittedName>
</protein>
<evidence type="ECO:0000313" key="1">
    <source>
        <dbReference type="EMBL" id="TPX44792.1"/>
    </source>
</evidence>
<sequence>MLTFHIQKELVKSGTTFGQGERSSLITASCMNGPLSSALVRSSAAPTQSRIKPDSQSFKSDDILFLGIKAGLNTTLLKYIL</sequence>
<comment type="caution">
    <text evidence="1">The sequence shown here is derived from an EMBL/GenBank/DDBJ whole genome shotgun (WGS) entry which is preliminary data.</text>
</comment>
<reference evidence="1 2" key="1">
    <citation type="journal article" date="2019" name="Sci. Rep.">
        <title>Comparative genomics of chytrid fungi reveal insights into the obligate biotrophic and pathogenic lifestyle of Synchytrium endobioticum.</title>
        <authorList>
            <person name="van de Vossenberg B.T.L.H."/>
            <person name="Warris S."/>
            <person name="Nguyen H.D.T."/>
            <person name="van Gent-Pelzer M.P.E."/>
            <person name="Joly D.L."/>
            <person name="van de Geest H.C."/>
            <person name="Bonants P.J.M."/>
            <person name="Smith D.S."/>
            <person name="Levesque C.A."/>
            <person name="van der Lee T.A.J."/>
        </authorList>
    </citation>
    <scope>NUCLEOTIDE SEQUENCE [LARGE SCALE GENOMIC DNA]</scope>
    <source>
        <strain evidence="1 2">MB42</strain>
    </source>
</reference>
<dbReference type="EMBL" id="QEAN01000165">
    <property type="protein sequence ID" value="TPX44792.1"/>
    <property type="molecule type" value="Genomic_DNA"/>
</dbReference>
<evidence type="ECO:0000313" key="2">
    <source>
        <dbReference type="Proteomes" id="UP000317494"/>
    </source>
</evidence>
<dbReference type="Proteomes" id="UP000317494">
    <property type="component" value="Unassembled WGS sequence"/>
</dbReference>
<keyword evidence="2" id="KW-1185">Reference proteome</keyword>
<proteinExistence type="predicted"/>
<name>A0A507D019_9FUNG</name>
<gene>
    <name evidence="1" type="ORF">SeMB42_g04198</name>
</gene>